<evidence type="ECO:0000313" key="11">
    <source>
        <dbReference type="EMBL" id="KAK2713397.1"/>
    </source>
</evidence>
<evidence type="ECO:0000313" key="12">
    <source>
        <dbReference type="Proteomes" id="UP001187531"/>
    </source>
</evidence>
<dbReference type="PANTHER" id="PTHR37984">
    <property type="entry name" value="PROTEIN CBG26694"/>
    <property type="match status" value="1"/>
</dbReference>
<dbReference type="SUPFAM" id="SSF56672">
    <property type="entry name" value="DNA/RNA polymerases"/>
    <property type="match status" value="1"/>
</dbReference>
<dbReference type="Pfam" id="PF17917">
    <property type="entry name" value="RT_RNaseH"/>
    <property type="match status" value="1"/>
</dbReference>
<keyword evidence="5" id="KW-0378">Hydrolase</keyword>
<dbReference type="InterPro" id="IPR041373">
    <property type="entry name" value="RT_RNaseH"/>
</dbReference>
<dbReference type="GO" id="GO:0004519">
    <property type="term" value="F:endonuclease activity"/>
    <property type="evidence" value="ECO:0007669"/>
    <property type="project" value="UniProtKB-KW"/>
</dbReference>
<evidence type="ECO:0000256" key="5">
    <source>
        <dbReference type="ARBA" id="ARBA00022801"/>
    </source>
</evidence>
<evidence type="ECO:0000259" key="10">
    <source>
        <dbReference type="PROSITE" id="PS50878"/>
    </source>
</evidence>
<keyword evidence="6" id="KW-0695">RNA-directed DNA polymerase</keyword>
<dbReference type="InterPro" id="IPR050951">
    <property type="entry name" value="Retrovirus_Pol_polyprotein"/>
</dbReference>
<keyword evidence="4" id="KW-0255">Endonuclease</keyword>
<gene>
    <name evidence="11" type="ORF">QYM36_009310</name>
</gene>
<reference evidence="11" key="1">
    <citation type="submission" date="2023-07" db="EMBL/GenBank/DDBJ databases">
        <title>Chromosome-level genome assembly of Artemia franciscana.</title>
        <authorList>
            <person name="Jo E."/>
        </authorList>
    </citation>
    <scope>NUCLEOTIDE SEQUENCE</scope>
    <source>
        <tissue evidence="11">Whole body</tissue>
    </source>
</reference>
<dbReference type="Pfam" id="PF04900">
    <property type="entry name" value="Fcf1"/>
    <property type="match status" value="1"/>
</dbReference>
<dbReference type="Gene3D" id="3.40.50.1010">
    <property type="entry name" value="5'-nuclease"/>
    <property type="match status" value="1"/>
</dbReference>
<dbReference type="InterPro" id="IPR000477">
    <property type="entry name" value="RT_dom"/>
</dbReference>
<dbReference type="InterPro" id="IPR043128">
    <property type="entry name" value="Rev_trsase/Diguanyl_cyclase"/>
</dbReference>
<sequence length="504" mass="57724">MEEVFKGLDIGLTIDDIAGTAANKENHDAKLRLVLQQAREKGVRFNQDKCIFNAKSIPYFGHLLTTEGIKSDPGKTKAIANMPAPESHEQLQVLLGMNNYLRRYIPNLSTLNHPLHQLSKSKTYDWTTQHENARKQIQASICKNLLYFDHKSRNVEVIVDASQHGLEAQVVINNRTVAFGSQSLSRAEKRYSQIEKEMLAVPYACKHFHQYIYCRKTTVTTNHKPLESILKKPISKAPPKLQRMMIAVQNYDIHIIYCPGSEILVADALSRLHLPETDPDTQHDSKFAEHVQIKEQLPKYLDAEVKFLTTPCIILEVESLGPSLYGVLQIVKQFGLHKCGHEKRPRPGSKCLKSMVKDNNKNRYILLTQDGSLREDARQIPGTPIIYLHRKTPTMERPSDMSSEVVNEETTQKMDVSEFQKERLKELREKIIGETEKPPKKKRKKKGGPNPLSCLKKKKKPCGPRNNTKVIVEQPKKKRRRVKIAKHIREHWAVLEKQQNVNLA</sequence>
<feature type="compositionally biased region" description="Basic and acidic residues" evidence="9">
    <location>
        <begin position="410"/>
        <end position="438"/>
    </location>
</feature>
<organism evidence="11 12">
    <name type="scientific">Artemia franciscana</name>
    <name type="common">Brine shrimp</name>
    <name type="synonym">Artemia sanfranciscana</name>
    <dbReference type="NCBI Taxonomy" id="6661"/>
    <lineage>
        <taxon>Eukaryota</taxon>
        <taxon>Metazoa</taxon>
        <taxon>Ecdysozoa</taxon>
        <taxon>Arthropoda</taxon>
        <taxon>Crustacea</taxon>
        <taxon>Branchiopoda</taxon>
        <taxon>Anostraca</taxon>
        <taxon>Artemiidae</taxon>
        <taxon>Artemia</taxon>
    </lineage>
</organism>
<dbReference type="GO" id="GO:0003964">
    <property type="term" value="F:RNA-directed DNA polymerase activity"/>
    <property type="evidence" value="ECO:0007669"/>
    <property type="project" value="UniProtKB-KW"/>
</dbReference>
<keyword evidence="3" id="KW-0540">Nuclease</keyword>
<dbReference type="GO" id="GO:0032040">
    <property type="term" value="C:small-subunit processome"/>
    <property type="evidence" value="ECO:0007669"/>
    <property type="project" value="InterPro"/>
</dbReference>
<feature type="domain" description="Reverse transcriptase" evidence="10">
    <location>
        <begin position="1"/>
        <end position="64"/>
    </location>
</feature>
<evidence type="ECO:0000256" key="6">
    <source>
        <dbReference type="ARBA" id="ARBA00022918"/>
    </source>
</evidence>
<name>A0AA88L1T5_ARTSF</name>
<evidence type="ECO:0000256" key="7">
    <source>
        <dbReference type="ARBA" id="ARBA00037300"/>
    </source>
</evidence>
<feature type="compositionally biased region" description="Polar residues" evidence="9">
    <location>
        <begin position="400"/>
        <end position="409"/>
    </location>
</feature>
<dbReference type="CDD" id="cd09274">
    <property type="entry name" value="RNase_HI_RT_Ty3"/>
    <property type="match status" value="1"/>
</dbReference>
<dbReference type="PANTHER" id="PTHR37984:SF5">
    <property type="entry name" value="PROTEIN NYNRIN-LIKE"/>
    <property type="match status" value="1"/>
</dbReference>
<comment type="similarity">
    <text evidence="8">Belongs to the UTP23/FCF1 family. UTP23 subfamily.</text>
</comment>
<protein>
    <recommendedName>
        <fullName evidence="10">Reverse transcriptase domain-containing protein</fullName>
    </recommendedName>
</protein>
<evidence type="ECO:0000256" key="8">
    <source>
        <dbReference type="ARBA" id="ARBA00038503"/>
    </source>
</evidence>
<evidence type="ECO:0000256" key="4">
    <source>
        <dbReference type="ARBA" id="ARBA00022759"/>
    </source>
</evidence>
<evidence type="ECO:0000256" key="9">
    <source>
        <dbReference type="SAM" id="MobiDB-lite"/>
    </source>
</evidence>
<accession>A0AA88L1T5</accession>
<keyword evidence="2" id="KW-0548">Nucleotidyltransferase</keyword>
<evidence type="ECO:0000256" key="2">
    <source>
        <dbReference type="ARBA" id="ARBA00022695"/>
    </source>
</evidence>
<comment type="caution">
    <text evidence="11">The sequence shown here is derived from an EMBL/GenBank/DDBJ whole genome shotgun (WGS) entry which is preliminary data.</text>
</comment>
<dbReference type="InterPro" id="IPR057776">
    <property type="entry name" value="UTP23_sensor"/>
</dbReference>
<dbReference type="GO" id="GO:0016787">
    <property type="term" value="F:hydrolase activity"/>
    <property type="evidence" value="ECO:0007669"/>
    <property type="project" value="UniProtKB-KW"/>
</dbReference>
<comment type="function">
    <text evidence="7">Involved in rRNA-processing and ribosome biogenesis.</text>
</comment>
<evidence type="ECO:0000256" key="1">
    <source>
        <dbReference type="ARBA" id="ARBA00022679"/>
    </source>
</evidence>
<dbReference type="Pfam" id="PF24779">
    <property type="entry name" value="UTP23_sensor"/>
    <property type="match status" value="1"/>
</dbReference>
<dbReference type="CDD" id="cd09866">
    <property type="entry name" value="PIN_Fcf1-Utp23-H"/>
    <property type="match status" value="1"/>
</dbReference>
<keyword evidence="1" id="KW-0808">Transferase</keyword>
<dbReference type="Gene3D" id="3.30.70.270">
    <property type="match status" value="2"/>
</dbReference>
<dbReference type="InterPro" id="IPR029060">
    <property type="entry name" value="PIN-like_dom_sf"/>
</dbReference>
<keyword evidence="12" id="KW-1185">Reference proteome</keyword>
<proteinExistence type="inferred from homology"/>
<dbReference type="InterPro" id="IPR006984">
    <property type="entry name" value="Fcf1/UTP23"/>
</dbReference>
<dbReference type="EMBL" id="JAVRJZ010000014">
    <property type="protein sequence ID" value="KAK2713397.1"/>
    <property type="molecule type" value="Genomic_DNA"/>
</dbReference>
<dbReference type="AlphaFoldDB" id="A0AA88L1T5"/>
<dbReference type="Proteomes" id="UP001187531">
    <property type="component" value="Unassembled WGS sequence"/>
</dbReference>
<dbReference type="InterPro" id="IPR043502">
    <property type="entry name" value="DNA/RNA_pol_sf"/>
</dbReference>
<dbReference type="SUPFAM" id="SSF88723">
    <property type="entry name" value="PIN domain-like"/>
    <property type="match status" value="1"/>
</dbReference>
<feature type="region of interest" description="Disordered" evidence="9">
    <location>
        <begin position="395"/>
        <end position="469"/>
    </location>
</feature>
<evidence type="ECO:0000256" key="3">
    <source>
        <dbReference type="ARBA" id="ARBA00022722"/>
    </source>
</evidence>
<dbReference type="PROSITE" id="PS50878">
    <property type="entry name" value="RT_POL"/>
    <property type="match status" value="1"/>
</dbReference>